<dbReference type="GO" id="GO:0005829">
    <property type="term" value="C:cytosol"/>
    <property type="evidence" value="ECO:0007669"/>
    <property type="project" value="TreeGrafter"/>
</dbReference>
<evidence type="ECO:0000256" key="4">
    <source>
        <dbReference type="ARBA" id="ARBA00011738"/>
    </source>
</evidence>
<keyword evidence="9" id="KW-0808">Transferase</keyword>
<dbReference type="GO" id="GO:0002939">
    <property type="term" value="P:tRNA N1-guanine methylation"/>
    <property type="evidence" value="ECO:0007669"/>
    <property type="project" value="TreeGrafter"/>
</dbReference>
<dbReference type="InterPro" id="IPR029028">
    <property type="entry name" value="Alpha/beta_knot_MTases"/>
</dbReference>
<evidence type="ECO:0000256" key="13">
    <source>
        <dbReference type="ARBA" id="ARBA00033392"/>
    </source>
</evidence>
<dbReference type="InterPro" id="IPR002649">
    <property type="entry name" value="tRNA_m1G_MeTrfase_TrmD"/>
</dbReference>
<dbReference type="CDD" id="cd18080">
    <property type="entry name" value="TrmD-like"/>
    <property type="match status" value="1"/>
</dbReference>
<comment type="caution">
    <text evidence="16">The sequence shown here is derived from an EMBL/GenBank/DDBJ whole genome shotgun (WGS) entry which is preliminary data.</text>
</comment>
<comment type="similarity">
    <text evidence="3">Belongs to the RNA methyltransferase TrmD family.</text>
</comment>
<keyword evidence="11" id="KW-0819">tRNA processing</keyword>
<dbReference type="InterPro" id="IPR023148">
    <property type="entry name" value="tRNA_m1G_MeTrfase_C_sf"/>
</dbReference>
<evidence type="ECO:0000256" key="12">
    <source>
        <dbReference type="ARBA" id="ARBA00029736"/>
    </source>
</evidence>
<proteinExistence type="inferred from homology"/>
<dbReference type="EC" id="2.1.1.228" evidence="5"/>
<dbReference type="FunFam" id="3.40.1280.10:FF:000001">
    <property type="entry name" value="tRNA (guanine-N(1)-)-methyltransferase"/>
    <property type="match status" value="1"/>
</dbReference>
<keyword evidence="8" id="KW-0489">Methyltransferase</keyword>
<dbReference type="GO" id="GO:0052906">
    <property type="term" value="F:tRNA (guanine(37)-N1)-methyltransferase activity"/>
    <property type="evidence" value="ECO:0007669"/>
    <property type="project" value="UniProtKB-EC"/>
</dbReference>
<protein>
    <recommendedName>
        <fullName evidence="6">tRNA (guanine-N(1)-)-methyltransferase</fullName>
        <ecNumber evidence="5">2.1.1.228</ecNumber>
    </recommendedName>
    <alternativeName>
        <fullName evidence="12">M1G-methyltransferase</fullName>
    </alternativeName>
    <alternativeName>
        <fullName evidence="13">tRNA [GM37] methyltransferase</fullName>
    </alternativeName>
</protein>
<comment type="catalytic activity">
    <reaction evidence="14">
        <text>guanosine(37) in tRNA + S-adenosyl-L-methionine = N(1)-methylguanosine(37) in tRNA + S-adenosyl-L-homocysteine + H(+)</text>
        <dbReference type="Rhea" id="RHEA:36899"/>
        <dbReference type="Rhea" id="RHEA-COMP:10145"/>
        <dbReference type="Rhea" id="RHEA-COMP:10147"/>
        <dbReference type="ChEBI" id="CHEBI:15378"/>
        <dbReference type="ChEBI" id="CHEBI:57856"/>
        <dbReference type="ChEBI" id="CHEBI:59789"/>
        <dbReference type="ChEBI" id="CHEBI:73542"/>
        <dbReference type="ChEBI" id="CHEBI:74269"/>
        <dbReference type="EC" id="2.1.1.228"/>
    </reaction>
</comment>
<reference evidence="16" key="1">
    <citation type="journal article" date="2015" name="Nature">
        <title>Complex archaea that bridge the gap between prokaryotes and eukaryotes.</title>
        <authorList>
            <person name="Spang A."/>
            <person name="Saw J.H."/>
            <person name="Jorgensen S.L."/>
            <person name="Zaremba-Niedzwiedzka K."/>
            <person name="Martijn J."/>
            <person name="Lind A.E."/>
            <person name="van Eijk R."/>
            <person name="Schleper C."/>
            <person name="Guy L."/>
            <person name="Ettema T.J."/>
        </authorList>
    </citation>
    <scope>NUCLEOTIDE SEQUENCE</scope>
</reference>
<comment type="subcellular location">
    <subcellularLocation>
        <location evidence="2">Cytoplasm</location>
    </subcellularLocation>
</comment>
<comment type="subunit">
    <text evidence="4">Homodimer.</text>
</comment>
<evidence type="ECO:0000259" key="15">
    <source>
        <dbReference type="Pfam" id="PF01746"/>
    </source>
</evidence>
<gene>
    <name evidence="16" type="ORF">LCGC14_2053310</name>
</gene>
<organism evidence="16">
    <name type="scientific">marine sediment metagenome</name>
    <dbReference type="NCBI Taxonomy" id="412755"/>
    <lineage>
        <taxon>unclassified sequences</taxon>
        <taxon>metagenomes</taxon>
        <taxon>ecological metagenomes</taxon>
    </lineage>
</organism>
<accession>A0A0F9ENG5</accession>
<evidence type="ECO:0000256" key="7">
    <source>
        <dbReference type="ARBA" id="ARBA00022490"/>
    </source>
</evidence>
<evidence type="ECO:0000256" key="10">
    <source>
        <dbReference type="ARBA" id="ARBA00022691"/>
    </source>
</evidence>
<dbReference type="PIRSF" id="PIRSF000386">
    <property type="entry name" value="tRNA_mtase"/>
    <property type="match status" value="1"/>
</dbReference>
<evidence type="ECO:0000256" key="2">
    <source>
        <dbReference type="ARBA" id="ARBA00004496"/>
    </source>
</evidence>
<evidence type="ECO:0000256" key="9">
    <source>
        <dbReference type="ARBA" id="ARBA00022679"/>
    </source>
</evidence>
<evidence type="ECO:0000256" key="8">
    <source>
        <dbReference type="ARBA" id="ARBA00022603"/>
    </source>
</evidence>
<evidence type="ECO:0000256" key="5">
    <source>
        <dbReference type="ARBA" id="ARBA00012807"/>
    </source>
</evidence>
<evidence type="ECO:0000256" key="1">
    <source>
        <dbReference type="ARBA" id="ARBA00002634"/>
    </source>
</evidence>
<keyword evidence="10" id="KW-0949">S-adenosyl-L-methionine</keyword>
<dbReference type="PANTHER" id="PTHR46417">
    <property type="entry name" value="TRNA (GUANINE-N(1)-)-METHYLTRANSFERASE"/>
    <property type="match status" value="1"/>
</dbReference>
<name>A0A0F9ENG5_9ZZZZ</name>
<dbReference type="EMBL" id="LAZR01024306">
    <property type="protein sequence ID" value="KKL75594.1"/>
    <property type="molecule type" value="Genomic_DNA"/>
</dbReference>
<dbReference type="Pfam" id="PF01746">
    <property type="entry name" value="tRNA_m1G_MT"/>
    <property type="match status" value="1"/>
</dbReference>
<dbReference type="Gene3D" id="1.10.1270.20">
    <property type="entry name" value="tRNA(m1g37)methyltransferase, domain 2"/>
    <property type="match status" value="1"/>
</dbReference>
<evidence type="ECO:0000256" key="3">
    <source>
        <dbReference type="ARBA" id="ARBA00007630"/>
    </source>
</evidence>
<evidence type="ECO:0000256" key="14">
    <source>
        <dbReference type="ARBA" id="ARBA00047783"/>
    </source>
</evidence>
<dbReference type="PANTHER" id="PTHR46417:SF1">
    <property type="entry name" value="TRNA (GUANINE-N(1)-)-METHYLTRANSFERASE"/>
    <property type="match status" value="1"/>
</dbReference>
<dbReference type="NCBIfam" id="TIGR00088">
    <property type="entry name" value="trmD"/>
    <property type="match status" value="1"/>
</dbReference>
<comment type="function">
    <text evidence="1">Specifically methylates guanosine-37 in various tRNAs.</text>
</comment>
<dbReference type="AlphaFoldDB" id="A0A0F9ENG5"/>
<evidence type="ECO:0000256" key="6">
    <source>
        <dbReference type="ARBA" id="ARBA00014679"/>
    </source>
</evidence>
<dbReference type="SUPFAM" id="SSF75217">
    <property type="entry name" value="alpha/beta knot"/>
    <property type="match status" value="1"/>
</dbReference>
<dbReference type="Gene3D" id="3.40.1280.10">
    <property type="match status" value="1"/>
</dbReference>
<evidence type="ECO:0000256" key="11">
    <source>
        <dbReference type="ARBA" id="ARBA00022694"/>
    </source>
</evidence>
<dbReference type="NCBIfam" id="NF000648">
    <property type="entry name" value="PRK00026.1"/>
    <property type="match status" value="1"/>
</dbReference>
<keyword evidence="7" id="KW-0963">Cytoplasm</keyword>
<dbReference type="HAMAP" id="MF_00605">
    <property type="entry name" value="TrmD"/>
    <property type="match status" value="1"/>
</dbReference>
<feature type="domain" description="tRNA methyltransferase TRMD/TRM10-type" evidence="15">
    <location>
        <begin position="1"/>
        <end position="213"/>
    </location>
</feature>
<sequence length="214" mass="23975">MRFDVITIFPDAVTSYLQTSLLGKAQKQGFIEVHVTDLRDFTSDVHRTVDDTPYGGGPGMVLKAEPIYRAVTQLRKDSGSKKIRVILFSTRGQTFDRVMTRRLCTYDHLILICGRYEGVDERIATHLADEEISIGAYVLSGGELPALVVVEAVSRHVPGVLGKVESLEEIKGSYPVYTKPDTFVTDDGKTWEVPEVLRSGDHKKIDAWRKQYSL</sequence>
<dbReference type="InterPro" id="IPR029026">
    <property type="entry name" value="tRNA_m1G_MTases_N"/>
</dbReference>
<evidence type="ECO:0000313" key="16">
    <source>
        <dbReference type="EMBL" id="KKL75594.1"/>
    </source>
</evidence>
<dbReference type="InterPro" id="IPR016009">
    <property type="entry name" value="tRNA_MeTrfase_TRMD/TRM10"/>
</dbReference>